<name>B9RLH6_RICCO</name>
<dbReference type="GO" id="GO:0035251">
    <property type="term" value="F:UDP-glucosyltransferase activity"/>
    <property type="evidence" value="ECO:0000318"/>
    <property type="project" value="GO_Central"/>
</dbReference>
<dbReference type="InParanoid" id="B9RLH6"/>
<keyword evidence="9" id="KW-1185">Reference proteome</keyword>
<dbReference type="EMBL" id="EQ973788">
    <property type="protein sequence ID" value="EEF47701.1"/>
    <property type="molecule type" value="Genomic_DNA"/>
</dbReference>
<gene>
    <name evidence="8" type="ORF">RCOM_1466990</name>
</gene>
<dbReference type="UniPathway" id="UPA00009"/>
<evidence type="ECO:0000256" key="6">
    <source>
        <dbReference type="RuleBase" id="RU003718"/>
    </source>
</evidence>
<evidence type="ECO:0000256" key="4">
    <source>
        <dbReference type="ARBA" id="ARBA00022679"/>
    </source>
</evidence>
<reference evidence="9" key="1">
    <citation type="journal article" date="2010" name="Nat. Biotechnol.">
        <title>Draft genome sequence of the oilseed species Ricinus communis.</title>
        <authorList>
            <person name="Chan A.P."/>
            <person name="Crabtree J."/>
            <person name="Zhao Q."/>
            <person name="Lorenzi H."/>
            <person name="Orvis J."/>
            <person name="Puiu D."/>
            <person name="Melake-Berhan A."/>
            <person name="Jones K.M."/>
            <person name="Redman J."/>
            <person name="Chen G."/>
            <person name="Cahoon E.B."/>
            <person name="Gedil M."/>
            <person name="Stanke M."/>
            <person name="Haas B.J."/>
            <person name="Wortman J.R."/>
            <person name="Fraser-Liggett C.M."/>
            <person name="Ravel J."/>
            <person name="Rabinowicz P.D."/>
        </authorList>
    </citation>
    <scope>NUCLEOTIDE SEQUENCE [LARGE SCALE GENOMIC DNA]</scope>
    <source>
        <strain evidence="9">cv. Hale</strain>
    </source>
</reference>
<dbReference type="CDD" id="cd03784">
    <property type="entry name" value="GT1_Gtf-like"/>
    <property type="match status" value="1"/>
</dbReference>
<comment type="pathway">
    <text evidence="1">Pigment biosynthesis; anthocyanin biosynthesis.</text>
</comment>
<evidence type="ECO:0000256" key="2">
    <source>
        <dbReference type="ARBA" id="ARBA00009995"/>
    </source>
</evidence>
<dbReference type="OrthoDB" id="5835829at2759"/>
<keyword evidence="3 6" id="KW-0328">Glycosyltransferase</keyword>
<evidence type="ECO:0000313" key="9">
    <source>
        <dbReference type="Proteomes" id="UP000008311"/>
    </source>
</evidence>
<dbReference type="InterPro" id="IPR002213">
    <property type="entry name" value="UDP_glucos_trans"/>
</dbReference>
<dbReference type="KEGG" id="rcu:8264671"/>
<keyword evidence="4 6" id="KW-0808">Transferase</keyword>
<dbReference type="FunFam" id="3.40.50.2000:FF:000143">
    <property type="entry name" value="UDP-glycosyltransferase 89B1"/>
    <property type="match status" value="1"/>
</dbReference>
<dbReference type="OMA" id="KVVYVCF"/>
<dbReference type="Pfam" id="PF00201">
    <property type="entry name" value="UDPGT"/>
    <property type="match status" value="1"/>
</dbReference>
<dbReference type="eggNOG" id="KOG1192">
    <property type="taxonomic scope" value="Eukaryota"/>
</dbReference>
<dbReference type="PANTHER" id="PTHR48047">
    <property type="entry name" value="GLYCOSYLTRANSFERASE"/>
    <property type="match status" value="1"/>
</dbReference>
<dbReference type="FunCoup" id="B9RLH6">
    <property type="interactions" value="132"/>
</dbReference>
<dbReference type="InterPro" id="IPR035595">
    <property type="entry name" value="UDP_glycos_trans_CS"/>
</dbReference>
<evidence type="ECO:0000256" key="5">
    <source>
        <dbReference type="ARBA" id="ARBA00047606"/>
    </source>
</evidence>
<dbReference type="Proteomes" id="UP000008311">
    <property type="component" value="Unassembled WGS sequence"/>
</dbReference>
<comment type="catalytic activity">
    <reaction evidence="5">
        <text>an anthocyanidin + UDP-alpha-D-glucose + H(+) = an anthocyanidin 3-O-beta-D-glucoside + UDP</text>
        <dbReference type="Rhea" id="RHEA:20093"/>
        <dbReference type="ChEBI" id="CHEBI:15378"/>
        <dbReference type="ChEBI" id="CHEBI:16307"/>
        <dbReference type="ChEBI" id="CHEBI:58223"/>
        <dbReference type="ChEBI" id="CHEBI:58885"/>
        <dbReference type="ChEBI" id="CHEBI:143576"/>
        <dbReference type="EC" id="2.4.1.115"/>
    </reaction>
</comment>
<dbReference type="SUPFAM" id="SSF53756">
    <property type="entry name" value="UDP-Glycosyltransferase/glycogen phosphorylase"/>
    <property type="match status" value="1"/>
</dbReference>
<protein>
    <recommendedName>
        <fullName evidence="7">Glycosyltransferase</fullName>
        <ecNumber evidence="7">2.4.1.-</ecNumber>
    </recommendedName>
</protein>
<evidence type="ECO:0000256" key="3">
    <source>
        <dbReference type="ARBA" id="ARBA00022676"/>
    </source>
</evidence>
<evidence type="ECO:0000256" key="1">
    <source>
        <dbReference type="ARBA" id="ARBA00004935"/>
    </source>
</evidence>
<dbReference type="GO" id="GO:0047213">
    <property type="term" value="F:anthocyanidin 3-O-glucosyltransferase activity"/>
    <property type="evidence" value="ECO:0007669"/>
    <property type="project" value="UniProtKB-EC"/>
</dbReference>
<dbReference type="PANTHER" id="PTHR48047:SF8">
    <property type="entry name" value="FLAVONOL 3-O-GLUCOSYLTRANSFERASE UGT89B1"/>
    <property type="match status" value="1"/>
</dbReference>
<dbReference type="AlphaFoldDB" id="B9RLH6"/>
<dbReference type="EC" id="2.4.1.-" evidence="7"/>
<accession>B9RLH6</accession>
<organism evidence="8 9">
    <name type="scientific">Ricinus communis</name>
    <name type="common">Castor bean</name>
    <dbReference type="NCBI Taxonomy" id="3988"/>
    <lineage>
        <taxon>Eukaryota</taxon>
        <taxon>Viridiplantae</taxon>
        <taxon>Streptophyta</taxon>
        <taxon>Embryophyta</taxon>
        <taxon>Tracheophyta</taxon>
        <taxon>Spermatophyta</taxon>
        <taxon>Magnoliopsida</taxon>
        <taxon>eudicotyledons</taxon>
        <taxon>Gunneridae</taxon>
        <taxon>Pentapetalae</taxon>
        <taxon>rosids</taxon>
        <taxon>fabids</taxon>
        <taxon>Malpighiales</taxon>
        <taxon>Euphorbiaceae</taxon>
        <taxon>Acalyphoideae</taxon>
        <taxon>Acalypheae</taxon>
        <taxon>Ricinus</taxon>
    </lineage>
</organism>
<dbReference type="FunFam" id="3.40.50.2000:FF:000064">
    <property type="entry name" value="Glycosyltransferase"/>
    <property type="match status" value="1"/>
</dbReference>
<comment type="similarity">
    <text evidence="2 6">Belongs to the UDP-glycosyltransferase family.</text>
</comment>
<evidence type="ECO:0000313" key="8">
    <source>
        <dbReference type="EMBL" id="EEF47701.1"/>
    </source>
</evidence>
<sequence>MTILAPEAETHILVFPFPAQGHMIPLLDLTRKLAVHGLTITILVTPKNLSFLHPLLSTHPSIETLVFPFPAHPLIPSGVENNKDLPAECTPVLIRALGGLYDPLLHWFISHPSPPVAIISDMFLGWTQNLASQLNIRRIVFSPSGAMALSIIYSLWRDMPRRNQNEVVSFSRIPNCPNYPWRQISPIYRSYIENDTNWEFIKDSFRANLVSWGLVVNSFTELEEIYLDYFKKELGSDHVWAVGPLLPPHHDSISRQSERGGPSSVPVHDVMAWLDTCEDHRVVYVCFGSQTWLTKDQIEELALSLEMSKVNFIWCVKEHINGKYSVIPSGFEDRVAGRGLVIRGWVPQVLILSHPAVGAFLTHCGWNSVLEGLVAAVPMLAWPMGADQFVNARLLVDELQVAVRVCEGAKTVPNSDELARVIMESVSENRVEREQAKKLRRVAMDTIKDRGRSMKDFDGLVKNLFRLKVEAQ</sequence>
<proteinExistence type="inferred from homology"/>
<dbReference type="GO" id="GO:0009718">
    <property type="term" value="P:anthocyanin-containing compound biosynthetic process"/>
    <property type="evidence" value="ECO:0007669"/>
    <property type="project" value="UniProtKB-UniPathway"/>
</dbReference>
<evidence type="ECO:0000256" key="7">
    <source>
        <dbReference type="RuleBase" id="RU362057"/>
    </source>
</evidence>
<dbReference type="Gene3D" id="3.40.50.2000">
    <property type="entry name" value="Glycogen Phosphorylase B"/>
    <property type="match status" value="2"/>
</dbReference>
<dbReference type="PROSITE" id="PS00375">
    <property type="entry name" value="UDPGT"/>
    <property type="match status" value="1"/>
</dbReference>